<dbReference type="EMBL" id="RWIC01000215">
    <property type="protein sequence ID" value="TKC47379.1"/>
    <property type="molecule type" value="Genomic_DNA"/>
</dbReference>
<dbReference type="FunFam" id="3.30.160.60:FF:000019">
    <property type="entry name" value="GLI family zinc finger 3"/>
    <property type="match status" value="1"/>
</dbReference>
<dbReference type="InterPro" id="IPR036236">
    <property type="entry name" value="Znf_C2H2_sf"/>
</dbReference>
<organism evidence="19 20">
    <name type="scientific">Monodon monoceros</name>
    <name type="common">Narwhal</name>
    <name type="synonym">Ceratodon monodon</name>
    <dbReference type="NCBI Taxonomy" id="40151"/>
    <lineage>
        <taxon>Eukaryota</taxon>
        <taxon>Metazoa</taxon>
        <taxon>Chordata</taxon>
        <taxon>Craniata</taxon>
        <taxon>Vertebrata</taxon>
        <taxon>Euteleostomi</taxon>
        <taxon>Mammalia</taxon>
        <taxon>Eutheria</taxon>
        <taxon>Laurasiatheria</taxon>
        <taxon>Artiodactyla</taxon>
        <taxon>Whippomorpha</taxon>
        <taxon>Cetacea</taxon>
        <taxon>Odontoceti</taxon>
        <taxon>Monodontidae</taxon>
        <taxon>Monodon</taxon>
    </lineage>
</organism>
<dbReference type="GO" id="GO:0000981">
    <property type="term" value="F:DNA-binding transcription factor activity, RNA polymerase II-specific"/>
    <property type="evidence" value="ECO:0007669"/>
    <property type="project" value="TreeGrafter"/>
</dbReference>
<evidence type="ECO:0000256" key="17">
    <source>
        <dbReference type="SAM" id="MobiDB-lite"/>
    </source>
</evidence>
<evidence type="ECO:0000256" key="12">
    <source>
        <dbReference type="ARBA" id="ARBA00023125"/>
    </source>
</evidence>
<evidence type="ECO:0000256" key="15">
    <source>
        <dbReference type="ARBA" id="ARBA00023242"/>
    </source>
</evidence>
<dbReference type="GO" id="GO:0008270">
    <property type="term" value="F:zinc ion binding"/>
    <property type="evidence" value="ECO:0007669"/>
    <property type="project" value="UniProtKB-KW"/>
</dbReference>
<evidence type="ECO:0000256" key="14">
    <source>
        <dbReference type="ARBA" id="ARBA00023163"/>
    </source>
</evidence>
<feature type="region of interest" description="Disordered" evidence="17">
    <location>
        <begin position="1478"/>
        <end position="1522"/>
    </location>
</feature>
<evidence type="ECO:0000256" key="6">
    <source>
        <dbReference type="ARBA" id="ARBA00022553"/>
    </source>
</evidence>
<protein>
    <recommendedName>
        <fullName evidence="18">C2H2-type domain-containing protein</fullName>
    </recommendedName>
</protein>
<dbReference type="InterPro" id="IPR043359">
    <property type="entry name" value="GLI-like"/>
</dbReference>
<dbReference type="SUPFAM" id="SSF57667">
    <property type="entry name" value="beta-beta-alpha zinc fingers"/>
    <property type="match status" value="2"/>
</dbReference>
<dbReference type="PANTHER" id="PTHR45718">
    <property type="entry name" value="TRANSCRIPTIONAL ACTIVATOR CUBITUS INTERRUPTUS"/>
    <property type="match status" value="1"/>
</dbReference>
<feature type="region of interest" description="Disordered" evidence="17">
    <location>
        <begin position="1245"/>
        <end position="1292"/>
    </location>
</feature>
<keyword evidence="10" id="KW-0862">Zinc</keyword>
<dbReference type="Proteomes" id="UP000308365">
    <property type="component" value="Unassembled WGS sequence"/>
</dbReference>
<keyword evidence="5" id="KW-0678">Repressor</keyword>
<evidence type="ECO:0000256" key="2">
    <source>
        <dbReference type="ARBA" id="ARBA00004496"/>
    </source>
</evidence>
<dbReference type="PANTHER" id="PTHR45718:SF5">
    <property type="entry name" value="TRANSCRIPTIONAL ACTIVATOR GLI3"/>
    <property type="match status" value="1"/>
</dbReference>
<feature type="compositionally biased region" description="Polar residues" evidence="17">
    <location>
        <begin position="1"/>
        <end position="10"/>
    </location>
</feature>
<keyword evidence="8" id="KW-0677">Repeat</keyword>
<feature type="compositionally biased region" description="Polar residues" evidence="17">
    <location>
        <begin position="795"/>
        <end position="808"/>
    </location>
</feature>
<dbReference type="GO" id="GO:0000978">
    <property type="term" value="F:RNA polymerase II cis-regulatory region sequence-specific DNA binding"/>
    <property type="evidence" value="ECO:0007669"/>
    <property type="project" value="TreeGrafter"/>
</dbReference>
<comment type="subcellular location">
    <subcellularLocation>
        <location evidence="2">Cytoplasm</location>
    </subcellularLocation>
    <subcellularLocation>
        <location evidence="1">Nucleus</location>
    </subcellularLocation>
</comment>
<gene>
    <name evidence="19" type="ORF">EI555_003649</name>
</gene>
<feature type="domain" description="C2H2-type" evidence="18">
    <location>
        <begin position="744"/>
        <end position="774"/>
    </location>
</feature>
<feature type="compositionally biased region" description="Basic and acidic residues" evidence="17">
    <location>
        <begin position="769"/>
        <end position="785"/>
    </location>
</feature>
<comment type="similarity">
    <text evidence="3">Belongs to the GLI C2H2-type zinc-finger protein family.</text>
</comment>
<dbReference type="SMART" id="SM00355">
    <property type="entry name" value="ZnF_C2H2"/>
    <property type="match status" value="4"/>
</dbReference>
<dbReference type="PROSITE" id="PS50157">
    <property type="entry name" value="ZINC_FINGER_C2H2_2"/>
    <property type="match status" value="4"/>
</dbReference>
<keyword evidence="12" id="KW-0238">DNA-binding</keyword>
<dbReference type="FunFam" id="3.30.160.60:FF:000048">
    <property type="entry name" value="GLI family zinc finger 3"/>
    <property type="match status" value="1"/>
</dbReference>
<keyword evidence="11" id="KW-0805">Transcription regulation</keyword>
<evidence type="ECO:0000259" key="18">
    <source>
        <dbReference type="PROSITE" id="PS50157"/>
    </source>
</evidence>
<feature type="domain" description="C2H2-type" evidence="18">
    <location>
        <begin position="683"/>
        <end position="712"/>
    </location>
</feature>
<feature type="compositionally biased region" description="Gly residues" evidence="17">
    <location>
        <begin position="1377"/>
        <end position="1387"/>
    </location>
</feature>
<evidence type="ECO:0000313" key="19">
    <source>
        <dbReference type="EMBL" id="TKC47379.1"/>
    </source>
</evidence>
<feature type="compositionally biased region" description="Polar residues" evidence="17">
    <location>
        <begin position="418"/>
        <end position="444"/>
    </location>
</feature>
<comment type="caution">
    <text evidence="19">The sequence shown here is derived from an EMBL/GenBank/DDBJ whole genome shotgun (WGS) entry which is preliminary data.</text>
</comment>
<keyword evidence="6" id="KW-0597">Phosphoprotein</keyword>
<dbReference type="GO" id="GO:0005634">
    <property type="term" value="C:nucleus"/>
    <property type="evidence" value="ECO:0007669"/>
    <property type="project" value="UniProtKB-SubCell"/>
</dbReference>
<feature type="region of interest" description="Disordered" evidence="17">
    <location>
        <begin position="757"/>
        <end position="874"/>
    </location>
</feature>
<evidence type="ECO:0000256" key="5">
    <source>
        <dbReference type="ARBA" id="ARBA00022491"/>
    </source>
</evidence>
<evidence type="ECO:0000256" key="3">
    <source>
        <dbReference type="ARBA" id="ARBA00010831"/>
    </source>
</evidence>
<dbReference type="PROSITE" id="PS00028">
    <property type="entry name" value="ZINC_FINGER_C2H2_1"/>
    <property type="match status" value="3"/>
</dbReference>
<feature type="compositionally biased region" description="Low complexity" evidence="17">
    <location>
        <begin position="1270"/>
        <end position="1280"/>
    </location>
</feature>
<keyword evidence="13" id="KW-0010">Activator</keyword>
<evidence type="ECO:0000256" key="10">
    <source>
        <dbReference type="ARBA" id="ARBA00022833"/>
    </source>
</evidence>
<reference evidence="20" key="1">
    <citation type="journal article" date="2019" name="IScience">
        <title>Narwhal Genome Reveals Long-Term Low Genetic Diversity despite Current Large Abundance Size.</title>
        <authorList>
            <person name="Westbury M.V."/>
            <person name="Petersen B."/>
            <person name="Garde E."/>
            <person name="Heide-Jorgensen M.P."/>
            <person name="Lorenzen E.D."/>
        </authorList>
    </citation>
    <scope>NUCLEOTIDE SEQUENCE [LARGE SCALE GENOMIC DNA]</scope>
</reference>
<dbReference type="InterPro" id="IPR013087">
    <property type="entry name" value="Znf_C2H2_type"/>
</dbReference>
<feature type="compositionally biased region" description="Basic and acidic residues" evidence="17">
    <location>
        <begin position="821"/>
        <end position="836"/>
    </location>
</feature>
<evidence type="ECO:0000256" key="9">
    <source>
        <dbReference type="ARBA" id="ARBA00022771"/>
    </source>
</evidence>
<feature type="domain" description="C2H2-type" evidence="18">
    <location>
        <begin position="713"/>
        <end position="743"/>
    </location>
</feature>
<feature type="domain" description="C2H2-type" evidence="18">
    <location>
        <begin position="655"/>
        <end position="682"/>
    </location>
</feature>
<dbReference type="GO" id="GO:0007224">
    <property type="term" value="P:smoothened signaling pathway"/>
    <property type="evidence" value="ECO:0007669"/>
    <property type="project" value="TreeGrafter"/>
</dbReference>
<dbReference type="Gene3D" id="3.30.160.60">
    <property type="entry name" value="Classic Zinc Finger"/>
    <property type="match status" value="5"/>
</dbReference>
<sequence length="1726" mass="184386">MEAQSQSSTTTEKKKVENSIVKYSTRPDVSEKAVASSTTSNGQLCEPSLVLMKGSISPEDESPGQTYHRERRNAVTMQPQSVPGLGKISEEPSTSSDERASLIKKEIHGSLPHLAEPSVPYRGAVFAMDPRNGYMEPHYHPPHLFPAFHPPVPIDARHHEGRYHYDPSPIPPLHVPSALSSSPTYSDLPFIRISPHRNPAAASESPFSPPHPYINPYMDYIRSLHSSPSLSMISAARGLSPTDAPHAGVSPAEYYHQMALLAGQRSPYADIIPSAATAGAGAIHMEYLHAVDSTRFPSPRLSARPSRKRTLSISPLSDHSFDLQTMIRTSPNSLVTILNNSRSSSSASGSYGHLSASAISPALSFTYPSAPVSLHMHQQILSRQQSLGSAFGHSPPLIHPAPTFPTQRPIPGIPTVLNPVQVTSGPSESSQNKPTSESAVTSTGDLVHNKRSKIKADEDVPSPGPRGQQEQPEGTTLVKEEGDKEESKQEPEVIYETNCHWEGCSREFDTQEQLVHSLSCTVGIPESFELGAEGRHVFRISKSELKRRIRDSADFARQLQRQGGQDDAKPAMDEVSQQTANVGIVDVVQRSVRSFQLLTGHLGGGFAHETPVSYVSGPEKSSTFPFYFSLSFSKLQHINNDHIHGEKKEFVCRWLDCSREQKPFKAQYMLVVHMRRHTGEKPHKCTFEGCTKAYSRLENLKTHLRSHTGEKPYVCEHEGCNKAFSNASDRAKHQNRTHSNEKPYVCKIPGCTKRYTDPSSLRKHVKTVHGPEAHVTKKQRGDVHPRPPAPRDSGGHSQSRSPGRQTQGALGEQKDLSNTTSKREECLQVKTVKAEKPMTSQPSPGGQSSCSSQQSPISNYSNSGLELPVTDGGGMGDLSAIDETPIMDSTISTATTALALQARRNPAGTKWMEHVKLERLKQVNGMLPRLHPILPPKAPAVSPLIGNGTQPSTSCSLGGPPPLLPNRSDLSGVDITMLNLLNRRDSSASTISSAYLSSRRSSGISPCFSSRRSSEASQAEGRPQNVSVADSYDPISTDASRRSSEASQGDGLPSLLSLTPAQQYRLKAKYAAATGGPPPTPLPNMERMSLKTRMALLGDGREPTGTLPPVHPPRRCSDGGAHGYGRRPLLPQDALGNGVRRASDPVRTASESLSLPRVQRFSSLNSFNPPVLPPSLEKRNLVLQNYTRPDGGQSRHFHASPCPPSISENVTLESLAMDADVGLNDEDLLPDDVVQYLNSQNPVGYGQHFPGTVSDDSKVPHGPGLGSGPGDFDPLGLPGSHASQQYRGLEPPCTDAGKSDLPIQWNEVSSGSADLSSSKLKCGQRSTAQHARAFGLYSHVGVHPQNPLRSGAGPAGGYPTPGEHGGSFGGPEHLVSHGGGGGGGAAGTNGNAFHEQPYKAQQYGNCLARQPGLLDGACGAGMQAAKLKSIPVQGSGSQPDFGLSVAPNESAGSTVNGMPSPAPVGQGYLAHQLLSDGMHPQGAGRPGQHMLGHGSATSHIHVSQGPESGLPGPPSTGMQPSSLAAVRGYQPCASYGGSRRQAGPRGGLALQPGQLSDPSQTCRVNGIKMEMPGQPHQLYSNVQSYSGQFYDQTVGFGQQDMKTGSFSVSEANCLLQGASAENSELLSPGANQVTSTVDSLDSHDLEGVQIDFDAIIDDADHASLMSGALSPSIIQNLSHSSSRLTTPRAALPLPALSLSTTNMAIGDMSSLLTSLAEESKFLAVMQ</sequence>
<keyword evidence="9 16" id="KW-0863">Zinc-finger</keyword>
<evidence type="ECO:0000256" key="7">
    <source>
        <dbReference type="ARBA" id="ARBA00022723"/>
    </source>
</evidence>
<evidence type="ECO:0000313" key="20">
    <source>
        <dbReference type="Proteomes" id="UP000308365"/>
    </source>
</evidence>
<dbReference type="FunFam" id="3.30.160.60:FF:000036">
    <property type="entry name" value="GLI family zinc finger 3"/>
    <property type="match status" value="1"/>
</dbReference>
<keyword evidence="7" id="KW-0479">Metal-binding</keyword>
<proteinExistence type="inferred from homology"/>
<evidence type="ECO:0000256" key="13">
    <source>
        <dbReference type="ARBA" id="ARBA00023159"/>
    </source>
</evidence>
<evidence type="ECO:0000256" key="11">
    <source>
        <dbReference type="ARBA" id="ARBA00023015"/>
    </source>
</evidence>
<feature type="region of interest" description="Disordered" evidence="17">
    <location>
        <begin position="385"/>
        <end position="492"/>
    </location>
</feature>
<dbReference type="GO" id="GO:0005737">
    <property type="term" value="C:cytoplasm"/>
    <property type="evidence" value="ECO:0007669"/>
    <property type="project" value="UniProtKB-SubCell"/>
</dbReference>
<evidence type="ECO:0000256" key="8">
    <source>
        <dbReference type="ARBA" id="ARBA00022737"/>
    </source>
</evidence>
<dbReference type="FunFam" id="3.30.160.60:FF:000031">
    <property type="entry name" value="GLI family zinc finger 3"/>
    <property type="match status" value="1"/>
</dbReference>
<feature type="region of interest" description="Disordered" evidence="17">
    <location>
        <begin position="1000"/>
        <end position="1055"/>
    </location>
</feature>
<feature type="region of interest" description="Disordered" evidence="17">
    <location>
        <begin position="1535"/>
        <end position="1559"/>
    </location>
</feature>
<feature type="compositionally biased region" description="Low complexity" evidence="17">
    <location>
        <begin position="1000"/>
        <end position="1019"/>
    </location>
</feature>
<dbReference type="Pfam" id="PF00096">
    <property type="entry name" value="zf-C2H2"/>
    <property type="match status" value="2"/>
</dbReference>
<feature type="compositionally biased region" description="Basic and acidic residues" evidence="17">
    <location>
        <begin position="478"/>
        <end position="491"/>
    </location>
</feature>
<dbReference type="Pfam" id="PF23561">
    <property type="entry name" value="zf-C2H2_15"/>
    <property type="match status" value="1"/>
</dbReference>
<evidence type="ECO:0000256" key="1">
    <source>
        <dbReference type="ARBA" id="ARBA00004123"/>
    </source>
</evidence>
<accession>A0A4U1FCF2</accession>
<keyword evidence="4" id="KW-0963">Cytoplasm</keyword>
<feature type="region of interest" description="Disordered" evidence="17">
    <location>
        <begin position="1"/>
        <end position="99"/>
    </location>
</feature>
<keyword evidence="15" id="KW-0539">Nucleus</keyword>
<keyword evidence="14" id="KW-0804">Transcription</keyword>
<feature type="compositionally biased region" description="Low complexity" evidence="17">
    <location>
        <begin position="840"/>
        <end position="863"/>
    </location>
</feature>
<feature type="region of interest" description="Disordered" evidence="17">
    <location>
        <begin position="1345"/>
        <end position="1392"/>
    </location>
</feature>
<dbReference type="InterPro" id="IPR056436">
    <property type="entry name" value="Znf-C2H2_ZIC1-5/GLI1-3-like"/>
</dbReference>
<evidence type="ECO:0000256" key="16">
    <source>
        <dbReference type="PROSITE-ProRule" id="PRU00042"/>
    </source>
</evidence>
<evidence type="ECO:0000256" key="4">
    <source>
        <dbReference type="ARBA" id="ARBA00022490"/>
    </source>
</evidence>
<name>A0A4U1FCF2_MONMO</name>